<dbReference type="InParanoid" id="A0A0V1AJI2"/>
<name>A0A0V1AJI2_TRISP</name>
<accession>A0A0V1AJI2</accession>
<dbReference type="EMBL" id="JYDH01001250">
    <property type="protein sequence ID" value="KRY25010.1"/>
    <property type="molecule type" value="Genomic_DNA"/>
</dbReference>
<gene>
    <name evidence="1" type="ORF">T01_3099</name>
</gene>
<dbReference type="Proteomes" id="UP000054776">
    <property type="component" value="Unassembled WGS sequence"/>
</dbReference>
<evidence type="ECO:0000313" key="1">
    <source>
        <dbReference type="EMBL" id="KRY25010.1"/>
    </source>
</evidence>
<sequence>MLDLARDSPGETRPILASFRLLPDRHGHLAGSSRQEINRRNRDRSEYGLGDSYPVLLVEVISQLPINRVQPIRVQPITKMGAEFGEIGTRMSSEGWWIAGQIFTV</sequence>
<dbReference type="OrthoDB" id="5925719at2759"/>
<organism evidence="1 2">
    <name type="scientific">Trichinella spiralis</name>
    <name type="common">Trichina worm</name>
    <dbReference type="NCBI Taxonomy" id="6334"/>
    <lineage>
        <taxon>Eukaryota</taxon>
        <taxon>Metazoa</taxon>
        <taxon>Ecdysozoa</taxon>
        <taxon>Nematoda</taxon>
        <taxon>Enoplea</taxon>
        <taxon>Dorylaimia</taxon>
        <taxon>Trichinellida</taxon>
        <taxon>Trichinellidae</taxon>
        <taxon>Trichinella</taxon>
    </lineage>
</organism>
<dbReference type="AlphaFoldDB" id="A0A0V1AJI2"/>
<reference evidence="1 2" key="1">
    <citation type="submission" date="2015-01" db="EMBL/GenBank/DDBJ databases">
        <title>Evolution of Trichinella species and genotypes.</title>
        <authorList>
            <person name="Korhonen P.K."/>
            <person name="Edoardo P."/>
            <person name="Giuseppe L.R."/>
            <person name="Gasser R.B."/>
        </authorList>
    </citation>
    <scope>NUCLEOTIDE SEQUENCE [LARGE SCALE GENOMIC DNA]</scope>
    <source>
        <strain evidence="1">ISS3</strain>
    </source>
</reference>
<comment type="caution">
    <text evidence="1">The sequence shown here is derived from an EMBL/GenBank/DDBJ whole genome shotgun (WGS) entry which is preliminary data.</text>
</comment>
<keyword evidence="2" id="KW-1185">Reference proteome</keyword>
<proteinExistence type="predicted"/>
<protein>
    <submittedName>
        <fullName evidence="1">Uncharacterized protein</fullName>
    </submittedName>
</protein>
<evidence type="ECO:0000313" key="2">
    <source>
        <dbReference type="Proteomes" id="UP000054776"/>
    </source>
</evidence>